<name>A0A9D1CI06_9FIRM</name>
<feature type="transmembrane region" description="Helical" evidence="1">
    <location>
        <begin position="154"/>
        <end position="174"/>
    </location>
</feature>
<accession>A0A9D1CI06</accession>
<keyword evidence="1" id="KW-1133">Transmembrane helix</keyword>
<feature type="transmembrane region" description="Helical" evidence="1">
    <location>
        <begin position="328"/>
        <end position="346"/>
    </location>
</feature>
<dbReference type="EMBL" id="DVFI01000012">
    <property type="protein sequence ID" value="HIQ62152.1"/>
    <property type="molecule type" value="Genomic_DNA"/>
</dbReference>
<keyword evidence="1" id="KW-0812">Transmembrane</keyword>
<feature type="transmembrane region" description="Helical" evidence="1">
    <location>
        <begin position="223"/>
        <end position="243"/>
    </location>
</feature>
<organism evidence="2 3">
    <name type="scientific">Candidatus Avichristensenella intestinipullorum</name>
    <dbReference type="NCBI Taxonomy" id="2840693"/>
    <lineage>
        <taxon>Bacteria</taxon>
        <taxon>Bacillati</taxon>
        <taxon>Bacillota</taxon>
        <taxon>Clostridia</taxon>
        <taxon>Candidatus Avichristensenella</taxon>
    </lineage>
</organism>
<gene>
    <name evidence="2" type="ORF">IAA66_01020</name>
</gene>
<dbReference type="Proteomes" id="UP000886819">
    <property type="component" value="Unassembled WGS sequence"/>
</dbReference>
<evidence type="ECO:0000256" key="1">
    <source>
        <dbReference type="SAM" id="Phobius"/>
    </source>
</evidence>
<reference evidence="2" key="1">
    <citation type="submission" date="2020-10" db="EMBL/GenBank/DDBJ databases">
        <authorList>
            <person name="Gilroy R."/>
        </authorList>
    </citation>
    <scope>NUCLEOTIDE SEQUENCE</scope>
    <source>
        <strain evidence="2">ChiHile30-977</strain>
    </source>
</reference>
<proteinExistence type="predicted"/>
<protein>
    <submittedName>
        <fullName evidence="2">Uncharacterized protein</fullName>
    </submittedName>
</protein>
<feature type="transmembrane region" description="Helical" evidence="1">
    <location>
        <begin position="122"/>
        <end position="142"/>
    </location>
</feature>
<comment type="caution">
    <text evidence="2">The sequence shown here is derived from an EMBL/GenBank/DDBJ whole genome shotgun (WGS) entry which is preliminary data.</text>
</comment>
<feature type="transmembrane region" description="Helical" evidence="1">
    <location>
        <begin position="186"/>
        <end position="211"/>
    </location>
</feature>
<evidence type="ECO:0000313" key="2">
    <source>
        <dbReference type="EMBL" id="HIQ62152.1"/>
    </source>
</evidence>
<reference evidence="2" key="2">
    <citation type="journal article" date="2021" name="PeerJ">
        <title>Extensive microbial diversity within the chicken gut microbiome revealed by metagenomics and culture.</title>
        <authorList>
            <person name="Gilroy R."/>
            <person name="Ravi A."/>
            <person name="Getino M."/>
            <person name="Pursley I."/>
            <person name="Horton D.L."/>
            <person name="Alikhan N.F."/>
            <person name="Baker D."/>
            <person name="Gharbi K."/>
            <person name="Hall N."/>
            <person name="Watson M."/>
            <person name="Adriaenssens E.M."/>
            <person name="Foster-Nyarko E."/>
            <person name="Jarju S."/>
            <person name="Secka A."/>
            <person name="Antonio M."/>
            <person name="Oren A."/>
            <person name="Chaudhuri R.R."/>
            <person name="La Ragione R."/>
            <person name="Hildebrand F."/>
            <person name="Pallen M.J."/>
        </authorList>
    </citation>
    <scope>NUCLEOTIDE SEQUENCE</scope>
    <source>
        <strain evidence="2">ChiHile30-977</strain>
    </source>
</reference>
<feature type="transmembrane region" description="Helical" evidence="1">
    <location>
        <begin position="383"/>
        <end position="402"/>
    </location>
</feature>
<evidence type="ECO:0000313" key="3">
    <source>
        <dbReference type="Proteomes" id="UP000886819"/>
    </source>
</evidence>
<keyword evidence="1" id="KW-0472">Membrane</keyword>
<dbReference type="AlphaFoldDB" id="A0A9D1CI06"/>
<feature type="transmembrane region" description="Helical" evidence="1">
    <location>
        <begin position="87"/>
        <end position="110"/>
    </location>
</feature>
<sequence>MSKKRTWISDALWLLACLGLLTATALYVAGRTGTDFFAHGPFDSYTRQALAWRDGRMMLDGEYPWLELAIFEGEYYVSFPPVPSVPMWVLSFFFGLETPDALMCLLYWLGGAAAAFFLARRYLPAAHAAGLAAFAALAGSLLDLAVSDAQTAGGVWYQAQLLAFLLTMLAFCLCTGRRRAGWAAGLVCIALAVGCRPLNALYVPLLLWILYTHVRADSLWRSVRAMLPYVAAPLAIAFAYGAYNYARFGNPFEFGHSFLPEYTESGDAVLALSNVWNNFLNILRPPQVVDGALTFPTLCGFAFYLTNPLVVLSPVRAAERALRRRGDAIDGMLAATLLLHALLLLTHRTFGGWQYGTRYLSDMVPALVFLWARGGDRTRPWEAFLMGALSAFSLYGTIVFHFL</sequence>